<evidence type="ECO:0000313" key="2">
    <source>
        <dbReference type="Proteomes" id="UP000193224"/>
    </source>
</evidence>
<dbReference type="RefSeq" id="WP_085800379.1">
    <property type="nucleotide sequence ID" value="NZ_FWXB01000007.1"/>
</dbReference>
<dbReference type="OrthoDB" id="7821027at2"/>
<dbReference type="AlphaFoldDB" id="A0A1X7BS81"/>
<evidence type="ECO:0000313" key="1">
    <source>
        <dbReference type="EMBL" id="SMC12424.1"/>
    </source>
</evidence>
<proteinExistence type="predicted"/>
<protein>
    <submittedName>
        <fullName evidence="1">Uncharacterized protein</fullName>
    </submittedName>
</protein>
<dbReference type="Proteomes" id="UP000193224">
    <property type="component" value="Unassembled WGS sequence"/>
</dbReference>
<dbReference type="EMBL" id="FWXB01000007">
    <property type="protein sequence ID" value="SMC12424.1"/>
    <property type="molecule type" value="Genomic_DNA"/>
</dbReference>
<sequence length="480" mass="54801">MIITIAFDVNNYVEVMEGWPLKHGNMTFFLEREGNVLKKVCLSFSGVGIEHAPNFIQATEQGKSADLKISSGGYAALARKRIMNWQTVVSGIQIIDLDYDSFDMRFHAENIEEESRIHFKSFKSSYDKALNSACDFEQIGRAFCVSSIPDDRIESTSHYREGRLAFEAGRYVDAYNNMFLFLETRYCDGKTKTAQQVELLSKDQAVCLSIEEAAADLTTSNQTDASERFNLFDPSASIEDKVKALVLLRGKLRHHSLKSPHRWDPNQQDEHKAEARFLIAVVHDIVIKESLEDIYAPATLDNFREQSVRSGNEIKIRLTTHRAKNERALELNMSYPTTVVSSLLCVNTVRHAIRACEEGGQLADTVKFEAVHSERDLELFSIDFDVWAYTTTREIEMKKPIKFIRCSFERLRADLIARHEFSIPSQGHKLSILDVWKLLLHSYDHIELRDPTTRIMSLRLFINDGTKAIVSYRLGALARS</sequence>
<reference evidence="1 2" key="1">
    <citation type="submission" date="2017-03" db="EMBL/GenBank/DDBJ databases">
        <authorList>
            <person name="Afonso C.L."/>
            <person name="Miller P.J."/>
            <person name="Scott M.A."/>
            <person name="Spackman E."/>
            <person name="Goraichik I."/>
            <person name="Dimitrov K.M."/>
            <person name="Suarez D.L."/>
            <person name="Swayne D.E."/>
        </authorList>
    </citation>
    <scope>NUCLEOTIDE SEQUENCE [LARGE SCALE GENOMIC DNA]</scope>
    <source>
        <strain evidence="1 2">CECT 7745</strain>
    </source>
</reference>
<gene>
    <name evidence="1" type="ORF">ROA7745_02249</name>
</gene>
<name>A0A1X7BS81_9RHOB</name>
<keyword evidence="2" id="KW-1185">Reference proteome</keyword>
<organism evidence="1 2">
    <name type="scientific">Roseovarius aestuarii</name>
    <dbReference type="NCBI Taxonomy" id="475083"/>
    <lineage>
        <taxon>Bacteria</taxon>
        <taxon>Pseudomonadati</taxon>
        <taxon>Pseudomonadota</taxon>
        <taxon>Alphaproteobacteria</taxon>
        <taxon>Rhodobacterales</taxon>
        <taxon>Roseobacteraceae</taxon>
        <taxon>Roseovarius</taxon>
    </lineage>
</organism>
<accession>A0A1X7BS81</accession>